<proteinExistence type="predicted"/>
<sequence length="672" mass="75837">MEDETEFFDIGTRGNTHGDTVEFDDLELVTGGQNVRLTRIRVWYDDFVYGIQTIYETSNNGMIVSPKRINEEAEAWKLKYEEVFFNRNESITAIKGNHGNIIDHVVFETNQGREIRFGLSDGGDPFDLEIPEGTCVGVLKGGYGGHLHNIGCHTIPLAQPLQYQYTYNTGQRVANQISTGQTHDDTTEYNDVEFLENTKGQHRIASVTVFYDDEFVHGLDVKYLENGNEIQTKGVGGDWTNDDHKFKKINFAADEWITNIYGYFGNICDLLVIETTKGRTEKFGNLEKEPNFNFEIPEGQVISGLSFGIGGHLHNLTAYYGKEPYIFKFEQQPQANVQYSLLQQSTDVVGPTHGDTNAFDDWDKLDTSIINTRLRKVVVYFDEGKVVYGFRLKWSVNEEEVEGEKHRGSEYDGWVSDGDKASFSLKYGQYITRVYGKVEAQIKKLCFQLNTGETHEYGGDEGEDFDLGIPPGHAVGALTGGKNGHLHNIQAWYGKIHVASQSQGQVYYIPADERWPNEAFHGNTHGDTTEFRDEGIDFNAHTYRIDTVKVYHADRIKGIQVIYEIDGTYHYGEKHKASFDYNEEEMQTTMINLTVDEFITGISGKLSNVVTSLTFKTNKGREIVCGGDEGDDFDLEIPEGDCVGVIQGGKNGDIHNIKVFSGPMPQVMTTRW</sequence>
<dbReference type="Proteomes" id="UP001295684">
    <property type="component" value="Unassembled WGS sequence"/>
</dbReference>
<protein>
    <recommendedName>
        <fullName evidence="1">Jacalin-type lectin domain-containing protein</fullName>
    </recommendedName>
</protein>
<dbReference type="Pfam" id="PF01419">
    <property type="entry name" value="Jacalin"/>
    <property type="match status" value="4"/>
</dbReference>
<dbReference type="EMBL" id="CAMPGE010001654">
    <property type="protein sequence ID" value="CAI2360455.1"/>
    <property type="molecule type" value="Genomic_DNA"/>
</dbReference>
<dbReference type="EMBL" id="HBIK01017309">
    <property type="protein sequence ID" value="CAE0383201.1"/>
    <property type="molecule type" value="Transcribed_RNA"/>
</dbReference>
<evidence type="ECO:0000313" key="3">
    <source>
        <dbReference type="EMBL" id="CAI2360455.1"/>
    </source>
</evidence>
<dbReference type="PANTHER" id="PTHR47293">
    <property type="entry name" value="JACALIN-RELATED LECTIN 3"/>
    <property type="match status" value="1"/>
</dbReference>
<organism evidence="2">
    <name type="scientific">Euplotes crassus</name>
    <dbReference type="NCBI Taxonomy" id="5936"/>
    <lineage>
        <taxon>Eukaryota</taxon>
        <taxon>Sar</taxon>
        <taxon>Alveolata</taxon>
        <taxon>Ciliophora</taxon>
        <taxon>Intramacronucleata</taxon>
        <taxon>Spirotrichea</taxon>
        <taxon>Hypotrichia</taxon>
        <taxon>Euplotida</taxon>
        <taxon>Euplotidae</taxon>
        <taxon>Moneuplotes</taxon>
    </lineage>
</organism>
<dbReference type="AlphaFoldDB" id="A0A7S3KG94"/>
<reference evidence="3" key="2">
    <citation type="submission" date="2023-07" db="EMBL/GenBank/DDBJ databases">
        <authorList>
            <consortium name="AG Swart"/>
            <person name="Singh M."/>
            <person name="Singh A."/>
            <person name="Seah K."/>
            <person name="Emmerich C."/>
        </authorList>
    </citation>
    <scope>NUCLEOTIDE SEQUENCE</scope>
    <source>
        <strain evidence="3">DP1</strain>
    </source>
</reference>
<dbReference type="SUPFAM" id="SSF51101">
    <property type="entry name" value="Mannose-binding lectins"/>
    <property type="match status" value="4"/>
</dbReference>
<dbReference type="SMART" id="SM00915">
    <property type="entry name" value="Jacalin"/>
    <property type="match status" value="2"/>
</dbReference>
<evidence type="ECO:0000259" key="1">
    <source>
        <dbReference type="PROSITE" id="PS51752"/>
    </source>
</evidence>
<feature type="domain" description="Jacalin-type lectin" evidence="1">
    <location>
        <begin position="4"/>
        <end position="156"/>
    </location>
</feature>
<feature type="domain" description="Jacalin-type lectin" evidence="1">
    <location>
        <begin position="170"/>
        <end position="322"/>
    </location>
</feature>
<dbReference type="InterPro" id="IPR001229">
    <property type="entry name" value="Jacalin-like_lectin_dom"/>
</dbReference>
<dbReference type="InterPro" id="IPR036404">
    <property type="entry name" value="Jacalin-like_lectin_dom_sf"/>
</dbReference>
<gene>
    <name evidence="2" type="ORF">ECRA1380_LOCUS8163</name>
    <name evidence="3" type="ORF">ECRASSUSDP1_LOCUS1759</name>
</gene>
<dbReference type="OrthoDB" id="1901752at2759"/>
<evidence type="ECO:0000313" key="4">
    <source>
        <dbReference type="Proteomes" id="UP001295684"/>
    </source>
</evidence>
<dbReference type="PROSITE" id="PS51752">
    <property type="entry name" value="JACALIN_LECTIN"/>
    <property type="match status" value="3"/>
</dbReference>
<evidence type="ECO:0000313" key="2">
    <source>
        <dbReference type="EMBL" id="CAE0383201.1"/>
    </source>
</evidence>
<keyword evidence="4" id="KW-1185">Reference proteome</keyword>
<feature type="domain" description="Jacalin-type lectin" evidence="1">
    <location>
        <begin position="518"/>
        <end position="663"/>
    </location>
</feature>
<dbReference type="Gene3D" id="2.100.10.30">
    <property type="entry name" value="Jacalin-like lectin domain"/>
    <property type="match status" value="4"/>
</dbReference>
<dbReference type="PANTHER" id="PTHR47293:SF15">
    <property type="entry name" value="JACALIN-RELATED LECTIN 19"/>
    <property type="match status" value="1"/>
</dbReference>
<accession>A0A7S3KG94</accession>
<reference evidence="2" key="1">
    <citation type="submission" date="2021-01" db="EMBL/GenBank/DDBJ databases">
        <authorList>
            <person name="Corre E."/>
            <person name="Pelletier E."/>
            <person name="Niang G."/>
            <person name="Scheremetjew M."/>
            <person name="Finn R."/>
            <person name="Kale V."/>
            <person name="Holt S."/>
            <person name="Cochrane G."/>
            <person name="Meng A."/>
            <person name="Brown T."/>
            <person name="Cohen L."/>
        </authorList>
    </citation>
    <scope>NUCLEOTIDE SEQUENCE</scope>
    <source>
        <strain evidence="2">CT5</strain>
    </source>
</reference>
<name>A0A7S3KG94_EUPCR</name>